<feature type="transmembrane region" description="Helical" evidence="11">
    <location>
        <begin position="1719"/>
        <end position="1740"/>
    </location>
</feature>
<dbReference type="GO" id="GO:0016020">
    <property type="term" value="C:membrane"/>
    <property type="evidence" value="ECO:0007669"/>
    <property type="project" value="UniProtKB-SubCell"/>
</dbReference>
<feature type="transmembrane region" description="Helical" evidence="11">
    <location>
        <begin position="665"/>
        <end position="689"/>
    </location>
</feature>
<dbReference type="GO" id="GO:0140359">
    <property type="term" value="F:ABC-type transporter activity"/>
    <property type="evidence" value="ECO:0007669"/>
    <property type="project" value="InterPro"/>
</dbReference>
<feature type="transmembrane region" description="Helical" evidence="11">
    <location>
        <begin position="1687"/>
        <end position="1707"/>
    </location>
</feature>
<feature type="transmembrane region" description="Helical" evidence="11">
    <location>
        <begin position="1649"/>
        <end position="1675"/>
    </location>
</feature>
<feature type="transmembrane region" description="Helical" evidence="11">
    <location>
        <begin position="768"/>
        <end position="795"/>
    </location>
</feature>
<feature type="compositionally biased region" description="Low complexity" evidence="10">
    <location>
        <begin position="1228"/>
        <end position="1241"/>
    </location>
</feature>
<dbReference type="FunFam" id="3.40.50.300:FF:000335">
    <property type="entry name" value="ATP binding cassette subfamily A member 5"/>
    <property type="match status" value="1"/>
</dbReference>
<feature type="transmembrane region" description="Helical" evidence="11">
    <location>
        <begin position="64"/>
        <end position="83"/>
    </location>
</feature>
<dbReference type="SUPFAM" id="SSF52540">
    <property type="entry name" value="P-loop containing nucleoside triphosphate hydrolases"/>
    <property type="match status" value="2"/>
</dbReference>
<dbReference type="STRING" id="46835.A0A504YHH2"/>
<reference evidence="13 14" key="1">
    <citation type="submission" date="2019-04" db="EMBL/GenBank/DDBJ databases">
        <title>Annotation for the trematode Fasciola gigantica.</title>
        <authorList>
            <person name="Choi Y.-J."/>
        </authorList>
    </citation>
    <scope>NUCLEOTIDE SEQUENCE [LARGE SCALE GENOMIC DNA]</scope>
    <source>
        <strain evidence="13">Uganda_cow_1</strain>
    </source>
</reference>
<dbReference type="InterPro" id="IPR027417">
    <property type="entry name" value="P-loop_NTPase"/>
</dbReference>
<dbReference type="Pfam" id="PF00005">
    <property type="entry name" value="ABC_tran"/>
    <property type="match status" value="2"/>
</dbReference>
<feature type="transmembrane region" description="Helical" evidence="11">
    <location>
        <begin position="620"/>
        <end position="653"/>
    </location>
</feature>
<keyword evidence="6" id="KW-0547">Nucleotide-binding</keyword>
<dbReference type="GO" id="GO:0005319">
    <property type="term" value="F:lipid transporter activity"/>
    <property type="evidence" value="ECO:0007669"/>
    <property type="project" value="TreeGrafter"/>
</dbReference>
<keyword evidence="4 11" id="KW-0812">Transmembrane</keyword>
<evidence type="ECO:0000256" key="11">
    <source>
        <dbReference type="SAM" id="Phobius"/>
    </source>
</evidence>
<dbReference type="PROSITE" id="PS00211">
    <property type="entry name" value="ABC_TRANSPORTER_1"/>
    <property type="match status" value="1"/>
</dbReference>
<feature type="region of interest" description="Disordered" evidence="10">
    <location>
        <begin position="1220"/>
        <end position="1241"/>
    </location>
</feature>
<evidence type="ECO:0000256" key="3">
    <source>
        <dbReference type="ARBA" id="ARBA00022448"/>
    </source>
</evidence>
<evidence type="ECO:0000256" key="8">
    <source>
        <dbReference type="ARBA" id="ARBA00022989"/>
    </source>
</evidence>
<evidence type="ECO:0000256" key="4">
    <source>
        <dbReference type="ARBA" id="ARBA00022692"/>
    </source>
</evidence>
<dbReference type="InterPro" id="IPR017871">
    <property type="entry name" value="ABC_transporter-like_CS"/>
</dbReference>
<evidence type="ECO:0000256" key="7">
    <source>
        <dbReference type="ARBA" id="ARBA00022840"/>
    </source>
</evidence>
<evidence type="ECO:0000256" key="2">
    <source>
        <dbReference type="ARBA" id="ARBA00008869"/>
    </source>
</evidence>
<dbReference type="EMBL" id="SUNJ01010078">
    <property type="protein sequence ID" value="TPP59931.1"/>
    <property type="molecule type" value="Genomic_DNA"/>
</dbReference>
<organism evidence="13 14">
    <name type="scientific">Fasciola gigantica</name>
    <name type="common">Giant liver fluke</name>
    <dbReference type="NCBI Taxonomy" id="46835"/>
    <lineage>
        <taxon>Eukaryota</taxon>
        <taxon>Metazoa</taxon>
        <taxon>Spiralia</taxon>
        <taxon>Lophotrochozoa</taxon>
        <taxon>Platyhelminthes</taxon>
        <taxon>Trematoda</taxon>
        <taxon>Digenea</taxon>
        <taxon>Plagiorchiida</taxon>
        <taxon>Echinostomata</taxon>
        <taxon>Echinostomatoidea</taxon>
        <taxon>Fasciolidae</taxon>
        <taxon>Fasciola</taxon>
    </lineage>
</organism>
<dbReference type="Gene3D" id="3.40.50.300">
    <property type="entry name" value="P-loop containing nucleotide triphosphate hydrolases"/>
    <property type="match status" value="2"/>
</dbReference>
<keyword evidence="7" id="KW-0067">ATP-binding</keyword>
<evidence type="ECO:0000256" key="9">
    <source>
        <dbReference type="ARBA" id="ARBA00023136"/>
    </source>
</evidence>
<feature type="transmembrane region" description="Helical" evidence="11">
    <location>
        <begin position="1607"/>
        <end position="1629"/>
    </location>
</feature>
<dbReference type="InterPro" id="IPR013525">
    <property type="entry name" value="ABC2_TM"/>
</dbReference>
<evidence type="ECO:0000259" key="12">
    <source>
        <dbReference type="PROSITE" id="PS50893"/>
    </source>
</evidence>
<evidence type="ECO:0000313" key="13">
    <source>
        <dbReference type="EMBL" id="TPP59931.1"/>
    </source>
</evidence>
<keyword evidence="3" id="KW-0813">Transport</keyword>
<dbReference type="FunFam" id="3.40.50.300:FF:001253">
    <property type="entry name" value="ATP-binding cassette protein subfamily A, member 10"/>
    <property type="match status" value="1"/>
</dbReference>
<feature type="domain" description="ABC transporter" evidence="12">
    <location>
        <begin position="878"/>
        <end position="1109"/>
    </location>
</feature>
<comment type="subcellular location">
    <subcellularLocation>
        <location evidence="1">Membrane</location>
        <topology evidence="1">Multi-pass membrane protein</topology>
    </subcellularLocation>
</comment>
<dbReference type="PANTHER" id="PTHR19229:SF36">
    <property type="entry name" value="ATP-BINDING CASSETTE SUB-FAMILY A MEMBER 2"/>
    <property type="match status" value="1"/>
</dbReference>
<sequence>MGLSHTDSSRQPNGFGSYSATQPIWSSTVIPKPYVRKQWRLCKYARIYRILLWKNWLVRRRSPVLLIAELLFPLLFVLILAAFRLHTPVYKEPACHVQSQSMPSMGLLHYVQSMVCNFNYTCHDTDPVPLTLLQPESPLFFLVRNVTALIEDEDVRNLLTTFDGSISFEHIPTLIHLQSLISSLWTSYETISRRFVIPHPKNSMQRYTHTARELSSLFCGQRNPKENDLGRLVYLVESFDAFNLSDFLEHMEPTTPSTLENETLEHTVYPGRARAHRLNACGLLEYVLTFNPAQSAAGRIRQFLFGQVAYYPHTPLTEKIIDEASARYQLLTKLHQLTKLYFNATRPWVNQFFTNSSRLQAFREQMQSCAEDTLFLPTSVVHACSLIRQWSDPMTGAADSVDKNRTQIHWTRTMESTDFVIGLVESVLDCMPFKDRFIPFSNKTLFDDFLITNQLDLLRSPIGVIFENMPSFWNNHTGRAESYDTNQSELISLVFRKSPFMIDTTYRYKVLDYYRNPIPRRHPSTDMKYFTSGFIDLQEDLSRAILKLIGTSDQDSPTSSATSSGTEFKLFPSAPFINDGFMDFFAPNLPQLMVLAWSLTVVSAVKYMVDEKEHGLTEMLTLLGVPSVLVQASWFTVSVVLIISSCVPILAILKLTGIVANSNPVLLFCFTMSYAIAILSFAVMCSCLFHRANLAAVVSGCVYFLFFLPAPLLLRYENFLSPEVLLGASLLPQVSHGFGWAYFIRLEVHGTGAQWDSLWYADQADAPYSLGLAFVFLWLSVLLHLIMAVFVIPWLRLVYRWSLPGLTRILYGPSGQATYQGWMSALREHRLTEFLRQRRLGNAVGVGDGVTSPDVNGADPIDSLPETPLAARSTNPTVVIQNLGKTYRYPHFTALENVSLTMYPDEITVILGHNGAGKTTLLSILTGTTQPTSGVVLINGYNTRTQMDEVREQMGYCPQRDILYSDLTVAEHIRFYSALRGFTGRLLHTKVDAYLDEFNFQTKRDALAKTLSGGQKRKLSVCLAFVGDASVVLLDEPTAGVDPLSKRVIWDTIRAMRPGRTVLFTSHHMREAEFLSDHIAILSRGRVCCASSSVSLKAKYGVGYLITLDRGSMKDKISWSELTSVVRKFIPKATRISETGNCMKMRIPLEAALDGDDLIQLFRHLEFQSYGVRVSVTDTSLEDIFIEIMTLTVPNWANTSDSSSMLLGYAKDLESVSNGKQNGTRLVSSSPGPSSPLPQCSRSPTSFGVGYLSDLEASQSTYTTPSESENSSCVLTPGVSFVSQQSAVISAKRWYHLRRNKLLWVLEFLVPCTLVLLSLVLLTLYRPRIDQPPMDLHPWLMTARRKVPLISFIANENCAETLDTGSTSARELHNLVREDVFSWTGAHCLPRAVYTPRPKDDLICRTVPSLPRWTNSLPNESSISSCHVSNGSHNVPRVPHRVSPVFGVLLNLTNFDIPQYILHPDLTVSGELYGGFSTGMTHSRLTVSNKALLDLMQSVRLWISHWLWDSSGRPRSSHVTRLFDLNFTTLVGMLLPPVDRVMIWYNNKGYPAAPAYLNLLHNIQLRSRRNRSQANTTELGVVVANHPLPVPKHTWSFTFRETLKTDAVFALFLLLALCFIPANFSVLLVTERQLGIKHLHYVSGLRPHLYWVVNYAWDWITYSLMAMICVIFLALFQKLAFTSSITVGPFILIMLLHGCAIIPLIYLATFAFRQPSTAFVLVCAFNMLVATVSTSVSFFLELLTLQEPSLQSLTNKVQMILRIFPHYCLGSSIYDLSVTRFLVEQGLLPEQTSASVWLLLYPRMLCLIAHTVCYLVILAVIEERFCWMYCPWPVRRKTAPIPCGDLELVSEEAKCLNPDKLLLDDSSAVIQIRHLSKRYRGQSRPAVDNLNMNVHAGECFGLLGTNGAGKSTTFAMLSGQLNVRPGTVTLNGYDLARQLSEAHQFMGFCPQSDALHDFMTARETLIMYGRLRQLSGPRLHSVVRHLLHCTGLESYANRLVGTFSGGTKRKLSTAIAFIGDPKVILLDEPSSGMDPSARKSLWRLVHSAVHRGCAVVLSSHCMEECETLCDRVGLLVDGQMRCDGGPLELKVRYSVGYLVDLELTSSAAELERDELESRLGLVLPGIRLRFPLTTRQQYSYSNRDRLSSLFEALNNLRREQLIKHFSVKHSTLEDAFVRCINQPETAL</sequence>
<protein>
    <recommendedName>
        <fullName evidence="12">ABC transporter domain-containing protein</fullName>
    </recommendedName>
</protein>
<proteinExistence type="inferred from homology"/>
<keyword evidence="8 11" id="KW-1133">Transmembrane helix</keyword>
<dbReference type="PANTHER" id="PTHR19229">
    <property type="entry name" value="ATP-BINDING CASSETTE TRANSPORTER SUBFAMILY A ABCA"/>
    <property type="match status" value="1"/>
</dbReference>
<keyword evidence="5" id="KW-0677">Repeat</keyword>
<feature type="transmembrane region" description="Helical" evidence="11">
    <location>
        <begin position="1795"/>
        <end position="1821"/>
    </location>
</feature>
<evidence type="ECO:0000256" key="1">
    <source>
        <dbReference type="ARBA" id="ARBA00004141"/>
    </source>
</evidence>
<accession>A0A504YHH2</accession>
<evidence type="ECO:0000256" key="5">
    <source>
        <dbReference type="ARBA" id="ARBA00022737"/>
    </source>
</evidence>
<name>A0A504YHH2_FASGI</name>
<feature type="transmembrane region" description="Helical" evidence="11">
    <location>
        <begin position="1302"/>
        <end position="1325"/>
    </location>
</feature>
<keyword evidence="14" id="KW-1185">Reference proteome</keyword>
<evidence type="ECO:0000313" key="14">
    <source>
        <dbReference type="Proteomes" id="UP000316759"/>
    </source>
</evidence>
<gene>
    <name evidence="13" type="ORF">FGIG_02122</name>
</gene>
<feature type="domain" description="ABC transporter" evidence="12">
    <location>
        <begin position="1870"/>
        <end position="2102"/>
    </location>
</feature>
<dbReference type="GO" id="GO:0016887">
    <property type="term" value="F:ATP hydrolysis activity"/>
    <property type="evidence" value="ECO:0007669"/>
    <property type="project" value="InterPro"/>
</dbReference>
<comment type="similarity">
    <text evidence="2">Belongs to the ABC transporter superfamily. ABCA family.</text>
</comment>
<evidence type="ECO:0000256" key="10">
    <source>
        <dbReference type="SAM" id="MobiDB-lite"/>
    </source>
</evidence>
<dbReference type="InterPro" id="IPR003593">
    <property type="entry name" value="AAA+_ATPase"/>
</dbReference>
<feature type="transmembrane region" description="Helical" evidence="11">
    <location>
        <begin position="694"/>
        <end position="714"/>
    </location>
</feature>
<dbReference type="OrthoDB" id="10255969at2759"/>
<keyword evidence="9 11" id="KW-0472">Membrane</keyword>
<dbReference type="PROSITE" id="PS50893">
    <property type="entry name" value="ABC_TRANSPORTER_2"/>
    <property type="match status" value="2"/>
</dbReference>
<dbReference type="InterPro" id="IPR003439">
    <property type="entry name" value="ABC_transporter-like_ATP-bd"/>
</dbReference>
<dbReference type="Pfam" id="PF12698">
    <property type="entry name" value="ABC2_membrane_3"/>
    <property type="match status" value="2"/>
</dbReference>
<dbReference type="CDD" id="cd03263">
    <property type="entry name" value="ABC_subfamily_A"/>
    <property type="match status" value="2"/>
</dbReference>
<dbReference type="InterPro" id="IPR026082">
    <property type="entry name" value="ABCA"/>
</dbReference>
<evidence type="ECO:0000256" key="6">
    <source>
        <dbReference type="ARBA" id="ARBA00022741"/>
    </source>
</evidence>
<dbReference type="Proteomes" id="UP000316759">
    <property type="component" value="Unassembled WGS sequence"/>
</dbReference>
<dbReference type="SMART" id="SM00382">
    <property type="entry name" value="AAA"/>
    <property type="match status" value="2"/>
</dbReference>
<comment type="caution">
    <text evidence="13">The sequence shown here is derived from an EMBL/GenBank/DDBJ whole genome shotgun (WGS) entry which is preliminary data.</text>
</comment>
<dbReference type="GO" id="GO:0005524">
    <property type="term" value="F:ATP binding"/>
    <property type="evidence" value="ECO:0007669"/>
    <property type="project" value="UniProtKB-KW"/>
</dbReference>